<dbReference type="GeneID" id="55996354"/>
<keyword evidence="2" id="KW-1185">Reference proteome</keyword>
<dbReference type="KEGG" id="trg:TRUGW13939_08869"/>
<organism evidence="1 2">
    <name type="scientific">Talaromyces rugulosus</name>
    <name type="common">Penicillium rugulosum</name>
    <dbReference type="NCBI Taxonomy" id="121627"/>
    <lineage>
        <taxon>Eukaryota</taxon>
        <taxon>Fungi</taxon>
        <taxon>Dikarya</taxon>
        <taxon>Ascomycota</taxon>
        <taxon>Pezizomycotina</taxon>
        <taxon>Eurotiomycetes</taxon>
        <taxon>Eurotiomycetidae</taxon>
        <taxon>Eurotiales</taxon>
        <taxon>Trichocomaceae</taxon>
        <taxon>Talaromyces</taxon>
        <taxon>Talaromyces sect. Islandici</taxon>
    </lineage>
</organism>
<dbReference type="Proteomes" id="UP000509510">
    <property type="component" value="Chromosome V"/>
</dbReference>
<sequence length="302" mass="35049">MKDLIPSRYGLSHYLTTATNCLLAKMRGMLMPDKKNEAAELRLVPMWPPRPSVHRSCLVFMRFQLMQLLTCSDGAIWSHHTLGSINLIKHRTPRRFDSDFDKALFVAHIGPIVFDCLLDHRPCYLAEPQWMEIYHSLVCDLNTLTERSLLATSMRSQMIKLPDLWHDLNRTIRGSDLFNEEGQVSLLFRCFNARQQFLDWIEEYQSYCTRMSPVSPSPQELALRRELYGTAIECLIVVKRLLETIIYTDESLAIEAEVQALAQSLLDLQKQPSPKHSWLFMGHEMGVTRSVLLTRHQWESPM</sequence>
<dbReference type="AlphaFoldDB" id="A0A7H8R5Q3"/>
<dbReference type="PANTHER" id="PTHR38111:SF6">
    <property type="entry name" value="FINGER DOMAIN PROTEIN, PUTATIVE (AFU_ORTHOLOGUE AFUA_8G01940)-RELATED"/>
    <property type="match status" value="1"/>
</dbReference>
<dbReference type="PANTHER" id="PTHR38111">
    <property type="entry name" value="ZN(2)-C6 FUNGAL-TYPE DOMAIN-CONTAINING PROTEIN-RELATED"/>
    <property type="match status" value="1"/>
</dbReference>
<dbReference type="EMBL" id="CP055902">
    <property type="protein sequence ID" value="QKX61714.1"/>
    <property type="molecule type" value="Genomic_DNA"/>
</dbReference>
<name>A0A7H8R5Q3_TALRU</name>
<evidence type="ECO:0000313" key="1">
    <source>
        <dbReference type="EMBL" id="QKX61714.1"/>
    </source>
</evidence>
<accession>A0A7H8R5Q3</accession>
<proteinExistence type="predicted"/>
<reference evidence="2" key="1">
    <citation type="submission" date="2020-06" db="EMBL/GenBank/DDBJ databases">
        <title>A chromosome-scale genome assembly of Talaromyces rugulosus W13939.</title>
        <authorList>
            <person name="Wang B."/>
            <person name="Guo L."/>
            <person name="Ye K."/>
            <person name="Wang L."/>
        </authorList>
    </citation>
    <scope>NUCLEOTIDE SEQUENCE [LARGE SCALE GENOMIC DNA]</scope>
    <source>
        <strain evidence="2">W13939</strain>
    </source>
</reference>
<gene>
    <name evidence="1" type="ORF">TRUGW13939_08869</name>
</gene>
<dbReference type="OrthoDB" id="4314040at2759"/>
<dbReference type="InterPro" id="IPR053178">
    <property type="entry name" value="Osmoadaptation_assoc"/>
</dbReference>
<evidence type="ECO:0008006" key="3">
    <source>
        <dbReference type="Google" id="ProtNLM"/>
    </source>
</evidence>
<protein>
    <recommendedName>
        <fullName evidence="3">Transcription factor domain-containing protein</fullName>
    </recommendedName>
</protein>
<dbReference type="RefSeq" id="XP_035347888.1">
    <property type="nucleotide sequence ID" value="XM_035491995.1"/>
</dbReference>
<evidence type="ECO:0000313" key="2">
    <source>
        <dbReference type="Proteomes" id="UP000509510"/>
    </source>
</evidence>